<evidence type="ECO:0000256" key="4">
    <source>
        <dbReference type="SAM" id="MobiDB-lite"/>
    </source>
</evidence>
<dbReference type="EMBL" id="JARJCW010000004">
    <property type="protein sequence ID" value="KAJ7225995.1"/>
    <property type="molecule type" value="Genomic_DNA"/>
</dbReference>
<organism evidence="6 7">
    <name type="scientific">Mycena pura</name>
    <dbReference type="NCBI Taxonomy" id="153505"/>
    <lineage>
        <taxon>Eukaryota</taxon>
        <taxon>Fungi</taxon>
        <taxon>Dikarya</taxon>
        <taxon>Basidiomycota</taxon>
        <taxon>Agaricomycotina</taxon>
        <taxon>Agaricomycetes</taxon>
        <taxon>Agaricomycetidae</taxon>
        <taxon>Agaricales</taxon>
        <taxon>Marasmiineae</taxon>
        <taxon>Mycenaceae</taxon>
        <taxon>Mycena</taxon>
    </lineage>
</organism>
<dbReference type="PANTHER" id="PTHR45789">
    <property type="entry name" value="FI18025P1"/>
    <property type="match status" value="1"/>
</dbReference>
<evidence type="ECO:0000313" key="6">
    <source>
        <dbReference type="EMBL" id="KAJ7225995.1"/>
    </source>
</evidence>
<feature type="compositionally biased region" description="Low complexity" evidence="4">
    <location>
        <begin position="200"/>
        <end position="218"/>
    </location>
</feature>
<gene>
    <name evidence="6" type="ORF">GGX14DRAFT_642294</name>
</gene>
<evidence type="ECO:0000256" key="3">
    <source>
        <dbReference type="PROSITE-ProRule" id="PRU00267"/>
    </source>
</evidence>
<evidence type="ECO:0000256" key="2">
    <source>
        <dbReference type="ARBA" id="ARBA00023242"/>
    </source>
</evidence>
<dbReference type="InterPro" id="IPR051356">
    <property type="entry name" value="SOX/SOX-like_TF"/>
</dbReference>
<feature type="domain" description="HMG box" evidence="5">
    <location>
        <begin position="76"/>
        <end position="146"/>
    </location>
</feature>
<sequence length="400" mass="43323">MFAGRSVASGQSRLSSVDLIDCELRGDDDWESQQLLYPEPEPTTSINQASSVPARCSSDSASASRPALRRRPKHHIPRPPNSFICFRMDYCVLNKRSPSGGVRDHRLVSKMAAQAWKALNPALRAQYAQLAEQKKKQHAAAYPGYTYVSTPRTPGTGKGKKRKAVDDEGDYGEPVPQAKKRKAQAAAGAQRSDVAMVTTPRPSRLALAASPSATPSPTFSDRVQTPELSPNASESESPVSDLEPVLYTPFTVASPFCPASDFDDFVPTADIPPLDLYAMEPGPEKKDQNLIASQTLRPSSSFAVGEQFFKAEIPRETRDLCMWYPGPFTADGYYTEPSTPAFSAAAIAGAGETTFTIEPPPFDSEIRFTNPFALAGLGSMQGLDVSVDSSVIFKEDLYVG</sequence>
<protein>
    <recommendedName>
        <fullName evidence="5">HMG box domain-containing protein</fullName>
    </recommendedName>
</protein>
<dbReference type="AlphaFoldDB" id="A0AAD6YQ66"/>
<dbReference type="InterPro" id="IPR009071">
    <property type="entry name" value="HMG_box_dom"/>
</dbReference>
<feature type="DNA-binding region" description="HMG box" evidence="3">
    <location>
        <begin position="76"/>
        <end position="146"/>
    </location>
</feature>
<feature type="region of interest" description="Disordered" evidence="4">
    <location>
        <begin position="138"/>
        <end position="240"/>
    </location>
</feature>
<dbReference type="Gene3D" id="1.10.30.10">
    <property type="entry name" value="High mobility group box domain"/>
    <property type="match status" value="1"/>
</dbReference>
<evidence type="ECO:0000313" key="7">
    <source>
        <dbReference type="Proteomes" id="UP001219525"/>
    </source>
</evidence>
<dbReference type="Proteomes" id="UP001219525">
    <property type="component" value="Unassembled WGS sequence"/>
</dbReference>
<dbReference type="PROSITE" id="PS50118">
    <property type="entry name" value="HMG_BOX_2"/>
    <property type="match status" value="1"/>
</dbReference>
<keyword evidence="1 3" id="KW-0238">DNA-binding</keyword>
<dbReference type="InterPro" id="IPR036910">
    <property type="entry name" value="HMG_box_dom_sf"/>
</dbReference>
<dbReference type="SUPFAM" id="SSF47095">
    <property type="entry name" value="HMG-box"/>
    <property type="match status" value="1"/>
</dbReference>
<dbReference type="GO" id="GO:0000981">
    <property type="term" value="F:DNA-binding transcription factor activity, RNA polymerase II-specific"/>
    <property type="evidence" value="ECO:0007669"/>
    <property type="project" value="TreeGrafter"/>
</dbReference>
<name>A0AAD6YQ66_9AGAR</name>
<feature type="compositionally biased region" description="Polar residues" evidence="4">
    <location>
        <begin position="219"/>
        <end position="238"/>
    </location>
</feature>
<proteinExistence type="predicted"/>
<reference evidence="6" key="1">
    <citation type="submission" date="2023-03" db="EMBL/GenBank/DDBJ databases">
        <title>Massive genome expansion in bonnet fungi (Mycena s.s.) driven by repeated elements and novel gene families across ecological guilds.</title>
        <authorList>
            <consortium name="Lawrence Berkeley National Laboratory"/>
            <person name="Harder C.B."/>
            <person name="Miyauchi S."/>
            <person name="Viragh M."/>
            <person name="Kuo A."/>
            <person name="Thoen E."/>
            <person name="Andreopoulos B."/>
            <person name="Lu D."/>
            <person name="Skrede I."/>
            <person name="Drula E."/>
            <person name="Henrissat B."/>
            <person name="Morin E."/>
            <person name="Kohler A."/>
            <person name="Barry K."/>
            <person name="LaButti K."/>
            <person name="Morin E."/>
            <person name="Salamov A."/>
            <person name="Lipzen A."/>
            <person name="Mereny Z."/>
            <person name="Hegedus B."/>
            <person name="Baldrian P."/>
            <person name="Stursova M."/>
            <person name="Weitz H."/>
            <person name="Taylor A."/>
            <person name="Grigoriev I.V."/>
            <person name="Nagy L.G."/>
            <person name="Martin F."/>
            <person name="Kauserud H."/>
        </authorList>
    </citation>
    <scope>NUCLEOTIDE SEQUENCE</scope>
    <source>
        <strain evidence="6">9144</strain>
    </source>
</reference>
<feature type="compositionally biased region" description="Basic residues" evidence="4">
    <location>
        <begin position="67"/>
        <end position="76"/>
    </location>
</feature>
<evidence type="ECO:0000259" key="5">
    <source>
        <dbReference type="PROSITE" id="PS50118"/>
    </source>
</evidence>
<dbReference type="CDD" id="cd01389">
    <property type="entry name" value="HMG-box_ROX1-like"/>
    <property type="match status" value="1"/>
</dbReference>
<dbReference type="GO" id="GO:0005634">
    <property type="term" value="C:nucleus"/>
    <property type="evidence" value="ECO:0007669"/>
    <property type="project" value="UniProtKB-UniRule"/>
</dbReference>
<evidence type="ECO:0000256" key="1">
    <source>
        <dbReference type="ARBA" id="ARBA00023125"/>
    </source>
</evidence>
<feature type="region of interest" description="Disordered" evidence="4">
    <location>
        <begin position="39"/>
        <end position="76"/>
    </location>
</feature>
<accession>A0AAD6YQ66</accession>
<feature type="compositionally biased region" description="Polar residues" evidence="4">
    <location>
        <begin position="42"/>
        <end position="51"/>
    </location>
</feature>
<dbReference type="GO" id="GO:0000978">
    <property type="term" value="F:RNA polymerase II cis-regulatory region sequence-specific DNA binding"/>
    <property type="evidence" value="ECO:0007669"/>
    <property type="project" value="TreeGrafter"/>
</dbReference>
<dbReference type="Pfam" id="PF00505">
    <property type="entry name" value="HMG_box"/>
    <property type="match status" value="1"/>
</dbReference>
<dbReference type="SMART" id="SM00398">
    <property type="entry name" value="HMG"/>
    <property type="match status" value="1"/>
</dbReference>
<keyword evidence="7" id="KW-1185">Reference proteome</keyword>
<keyword evidence="2 3" id="KW-0539">Nucleus</keyword>
<comment type="caution">
    <text evidence="6">The sequence shown here is derived from an EMBL/GenBank/DDBJ whole genome shotgun (WGS) entry which is preliminary data.</text>
</comment>
<feature type="compositionally biased region" description="Low complexity" evidence="4">
    <location>
        <begin position="53"/>
        <end position="66"/>
    </location>
</feature>
<dbReference type="PANTHER" id="PTHR45789:SF2">
    <property type="entry name" value="FI18025P1"/>
    <property type="match status" value="1"/>
</dbReference>